<evidence type="ECO:0000313" key="1">
    <source>
        <dbReference type="EMBL" id="OGH78360.1"/>
    </source>
</evidence>
<dbReference type="PROSITE" id="PS01131">
    <property type="entry name" value="RRNA_A_DIMETH"/>
    <property type="match status" value="1"/>
</dbReference>
<name>A0A1F6N3S7_9BACT</name>
<sequence>MVSDSKRVVPFRMAIKKVCKGKRVLESGAGSAILSILAAKAGATKVYAIEIDKEIARFARENIRKNCLQDKIVLIESDVLKIKLSDIDNEPVDVVIAENLSTWQVTEPQIVIMNHINESLIKKRGIRLPEVIYNYVELAYSPYNFENVIDLRTYFFLFTGIKKPVLFSERILFEELNLSKKNKINFDKKIRIHATKDGTINSLKLTSPLQIYHNINFDASDSLMPPVVVPLDDDLRVKKSDIVELEISYKMHTHWDLFKCKGRVVNSFTN</sequence>
<dbReference type="SUPFAM" id="SSF53335">
    <property type="entry name" value="S-adenosyl-L-methionine-dependent methyltransferases"/>
    <property type="match status" value="1"/>
</dbReference>
<dbReference type="PANTHER" id="PTHR11006:SF4">
    <property type="entry name" value="PROTEIN ARGININE N-METHYLTRANSFERASE 7"/>
    <property type="match status" value="1"/>
</dbReference>
<dbReference type="InterPro" id="IPR029063">
    <property type="entry name" value="SAM-dependent_MTases_sf"/>
</dbReference>
<dbReference type="GO" id="GO:0016274">
    <property type="term" value="F:protein-arginine N-methyltransferase activity"/>
    <property type="evidence" value="ECO:0007669"/>
    <property type="project" value="InterPro"/>
</dbReference>
<dbReference type="InterPro" id="IPR025799">
    <property type="entry name" value="Arg_MeTrfase"/>
</dbReference>
<dbReference type="EMBL" id="MFQH01000012">
    <property type="protein sequence ID" value="OGH78360.1"/>
    <property type="molecule type" value="Genomic_DNA"/>
</dbReference>
<proteinExistence type="predicted"/>
<dbReference type="GO" id="GO:0042054">
    <property type="term" value="F:histone methyltransferase activity"/>
    <property type="evidence" value="ECO:0007669"/>
    <property type="project" value="TreeGrafter"/>
</dbReference>
<dbReference type="InterPro" id="IPR020596">
    <property type="entry name" value="rRNA_Ade_Mease_Trfase_CS"/>
</dbReference>
<dbReference type="CDD" id="cd02440">
    <property type="entry name" value="AdoMet_MTases"/>
    <property type="match status" value="1"/>
</dbReference>
<dbReference type="AlphaFoldDB" id="A0A1F6N3S7"/>
<evidence type="ECO:0008006" key="3">
    <source>
        <dbReference type="Google" id="ProtNLM"/>
    </source>
</evidence>
<organism evidence="1 2">
    <name type="scientific">Candidatus Magasanikbacteria bacterium RIFCSPLOWO2_01_FULL_40_15</name>
    <dbReference type="NCBI Taxonomy" id="1798686"/>
    <lineage>
        <taxon>Bacteria</taxon>
        <taxon>Candidatus Magasanikiibacteriota</taxon>
    </lineage>
</organism>
<accession>A0A1F6N3S7</accession>
<gene>
    <name evidence="1" type="ORF">A2983_00115</name>
</gene>
<evidence type="ECO:0000313" key="2">
    <source>
        <dbReference type="Proteomes" id="UP000177040"/>
    </source>
</evidence>
<comment type="caution">
    <text evidence="1">The sequence shown here is derived from an EMBL/GenBank/DDBJ whole genome shotgun (WGS) entry which is preliminary data.</text>
</comment>
<protein>
    <recommendedName>
        <fullName evidence="3">Methyltransferase domain-containing protein</fullName>
    </recommendedName>
</protein>
<dbReference type="Proteomes" id="UP000177040">
    <property type="component" value="Unassembled WGS sequence"/>
</dbReference>
<dbReference type="Gene3D" id="3.40.50.150">
    <property type="entry name" value="Vaccinia Virus protein VP39"/>
    <property type="match status" value="1"/>
</dbReference>
<dbReference type="Pfam" id="PF06325">
    <property type="entry name" value="PrmA"/>
    <property type="match status" value="1"/>
</dbReference>
<dbReference type="PANTHER" id="PTHR11006">
    <property type="entry name" value="PROTEIN ARGININE N-METHYLTRANSFERASE"/>
    <property type="match status" value="1"/>
</dbReference>
<reference evidence="1 2" key="1">
    <citation type="journal article" date="2016" name="Nat. Commun.">
        <title>Thousands of microbial genomes shed light on interconnected biogeochemical processes in an aquifer system.</title>
        <authorList>
            <person name="Anantharaman K."/>
            <person name="Brown C.T."/>
            <person name="Hug L.A."/>
            <person name="Sharon I."/>
            <person name="Castelle C.J."/>
            <person name="Probst A.J."/>
            <person name="Thomas B.C."/>
            <person name="Singh A."/>
            <person name="Wilkins M.J."/>
            <person name="Karaoz U."/>
            <person name="Brodie E.L."/>
            <person name="Williams K.H."/>
            <person name="Hubbard S.S."/>
            <person name="Banfield J.F."/>
        </authorList>
    </citation>
    <scope>NUCLEOTIDE SEQUENCE [LARGE SCALE GENOMIC DNA]</scope>
</reference>
<dbReference type="GO" id="GO:0000179">
    <property type="term" value="F:rRNA (adenine-N6,N6-)-dimethyltransferase activity"/>
    <property type="evidence" value="ECO:0007669"/>
    <property type="project" value="InterPro"/>
</dbReference>